<dbReference type="Gene3D" id="1.10.167.10">
    <property type="entry name" value="Regulator of G-protein Signalling 4, domain 2"/>
    <property type="match status" value="1"/>
</dbReference>
<protein>
    <submittedName>
        <fullName evidence="2">Predicted protein</fullName>
    </submittedName>
</protein>
<dbReference type="Pfam" id="PF00615">
    <property type="entry name" value="RGS"/>
    <property type="match status" value="1"/>
</dbReference>
<sequence>MIISCTIPVFFLQQVDNSNSKNNIKEIGDADLHKCLKNQKWNGLFLKYSEQCFACEDIMFWNAVEQFKSVTAERLKRELFYNIYRTYIRIGAPLELNIARREFGIPEIESQFNVLCKQVSYHHETLSVVGKSNNNNNNNNHQMGMSKSRYVDLSSSENISVRSDIFDQVQLGCEHNMRDNFYRFNLTHSEMSAKLVRRGLVHNDDNEGVLFNPVE</sequence>
<dbReference type="InParanoid" id="D2VB42"/>
<dbReference type="InterPro" id="IPR044926">
    <property type="entry name" value="RGS_subdomain_2"/>
</dbReference>
<evidence type="ECO:0000313" key="3">
    <source>
        <dbReference type="Proteomes" id="UP000006671"/>
    </source>
</evidence>
<dbReference type="Proteomes" id="UP000006671">
    <property type="component" value="Unassembled WGS sequence"/>
</dbReference>
<dbReference type="InterPro" id="IPR016137">
    <property type="entry name" value="RGS"/>
</dbReference>
<proteinExistence type="predicted"/>
<dbReference type="SMART" id="SM00315">
    <property type="entry name" value="RGS"/>
    <property type="match status" value="1"/>
</dbReference>
<evidence type="ECO:0000259" key="1">
    <source>
        <dbReference type="PROSITE" id="PS50132"/>
    </source>
</evidence>
<evidence type="ECO:0000313" key="2">
    <source>
        <dbReference type="EMBL" id="EFC46059.1"/>
    </source>
</evidence>
<dbReference type="SUPFAM" id="SSF48097">
    <property type="entry name" value="Regulator of G-protein signaling, RGS"/>
    <property type="match status" value="1"/>
</dbReference>
<dbReference type="VEuPathDB" id="AmoebaDB:NAEGRDRAFT_66081"/>
<dbReference type="KEGG" id="ngr:NAEGRDRAFT_66081"/>
<dbReference type="RefSeq" id="XP_002678803.1">
    <property type="nucleotide sequence ID" value="XM_002678757.1"/>
</dbReference>
<dbReference type="OrthoDB" id="196547at2759"/>
<dbReference type="GeneID" id="8848518"/>
<gene>
    <name evidence="2" type="ORF">NAEGRDRAFT_66081</name>
</gene>
<dbReference type="EMBL" id="GG738860">
    <property type="protein sequence ID" value="EFC46059.1"/>
    <property type="molecule type" value="Genomic_DNA"/>
</dbReference>
<reference evidence="2 3" key="1">
    <citation type="journal article" date="2010" name="Cell">
        <title>The genome of Naegleria gruberi illuminates early eukaryotic versatility.</title>
        <authorList>
            <person name="Fritz-Laylin L.K."/>
            <person name="Prochnik S.E."/>
            <person name="Ginger M.L."/>
            <person name="Dacks J.B."/>
            <person name="Carpenter M.L."/>
            <person name="Field M.C."/>
            <person name="Kuo A."/>
            <person name="Paredez A."/>
            <person name="Chapman J."/>
            <person name="Pham J."/>
            <person name="Shu S."/>
            <person name="Neupane R."/>
            <person name="Cipriano M."/>
            <person name="Mancuso J."/>
            <person name="Tu H."/>
            <person name="Salamov A."/>
            <person name="Lindquist E."/>
            <person name="Shapiro H."/>
            <person name="Lucas S."/>
            <person name="Grigoriev I.V."/>
            <person name="Cande W.Z."/>
            <person name="Fulton C."/>
            <person name="Rokhsar D.S."/>
            <person name="Dawson S.C."/>
        </authorList>
    </citation>
    <scope>NUCLEOTIDE SEQUENCE [LARGE SCALE GENOMIC DNA]</scope>
    <source>
        <strain evidence="2 3">NEG-M</strain>
    </source>
</reference>
<dbReference type="InterPro" id="IPR036305">
    <property type="entry name" value="RGS_sf"/>
</dbReference>
<organism evidence="3">
    <name type="scientific">Naegleria gruberi</name>
    <name type="common">Amoeba</name>
    <dbReference type="NCBI Taxonomy" id="5762"/>
    <lineage>
        <taxon>Eukaryota</taxon>
        <taxon>Discoba</taxon>
        <taxon>Heterolobosea</taxon>
        <taxon>Tetramitia</taxon>
        <taxon>Eutetramitia</taxon>
        <taxon>Vahlkampfiidae</taxon>
        <taxon>Naegleria</taxon>
    </lineage>
</organism>
<keyword evidence="3" id="KW-1185">Reference proteome</keyword>
<name>D2VB42_NAEGR</name>
<accession>D2VB42</accession>
<feature type="domain" description="RGS" evidence="1">
    <location>
        <begin position="31"/>
        <end position="93"/>
    </location>
</feature>
<dbReference type="PROSITE" id="PS50132">
    <property type="entry name" value="RGS"/>
    <property type="match status" value="1"/>
</dbReference>
<dbReference type="AlphaFoldDB" id="D2VB42"/>